<gene>
    <name evidence="2" type="ORF">TWF696_004627</name>
</gene>
<evidence type="ECO:0000256" key="1">
    <source>
        <dbReference type="SAM" id="MobiDB-lite"/>
    </source>
</evidence>
<feature type="compositionally biased region" description="Polar residues" evidence="1">
    <location>
        <begin position="54"/>
        <end position="63"/>
    </location>
</feature>
<accession>A0AAV9VAJ9</accession>
<comment type="caution">
    <text evidence="2">The sequence shown here is derived from an EMBL/GenBank/DDBJ whole genome shotgun (WGS) entry which is preliminary data.</text>
</comment>
<evidence type="ECO:0008006" key="4">
    <source>
        <dbReference type="Google" id="ProtNLM"/>
    </source>
</evidence>
<sequence length="165" mass="17889">MHTSTEQAPEASSLPALEAESSTQERLTLAKLSELDAHHQREHAHGPEDACSISHGSNPSTTGAACGMVHGSSLGPTLSRNNTAEDVNVTTQTVGQDPTIDMESKMTAKKHRATSYATDRYISSEQGENFWTPYGAGNGNRVQKRKHVKKIQLRYPAELTLSDSE</sequence>
<dbReference type="EMBL" id="JAVHNQ010000002">
    <property type="protein sequence ID" value="KAK6355528.1"/>
    <property type="molecule type" value="Genomic_DNA"/>
</dbReference>
<evidence type="ECO:0000313" key="2">
    <source>
        <dbReference type="EMBL" id="KAK6355528.1"/>
    </source>
</evidence>
<evidence type="ECO:0000313" key="3">
    <source>
        <dbReference type="Proteomes" id="UP001375240"/>
    </source>
</evidence>
<feature type="compositionally biased region" description="Basic and acidic residues" evidence="1">
    <location>
        <begin position="33"/>
        <end position="48"/>
    </location>
</feature>
<proteinExistence type="predicted"/>
<dbReference type="AlphaFoldDB" id="A0AAV9VAJ9"/>
<organism evidence="2 3">
    <name type="scientific">Orbilia brochopaga</name>
    <dbReference type="NCBI Taxonomy" id="3140254"/>
    <lineage>
        <taxon>Eukaryota</taxon>
        <taxon>Fungi</taxon>
        <taxon>Dikarya</taxon>
        <taxon>Ascomycota</taxon>
        <taxon>Pezizomycotina</taxon>
        <taxon>Orbiliomycetes</taxon>
        <taxon>Orbiliales</taxon>
        <taxon>Orbiliaceae</taxon>
        <taxon>Orbilia</taxon>
    </lineage>
</organism>
<reference evidence="2 3" key="1">
    <citation type="submission" date="2019-10" db="EMBL/GenBank/DDBJ databases">
        <authorList>
            <person name="Palmer J.M."/>
        </authorList>
    </citation>
    <scope>NUCLEOTIDE SEQUENCE [LARGE SCALE GENOMIC DNA]</scope>
    <source>
        <strain evidence="2 3">TWF696</strain>
    </source>
</reference>
<keyword evidence="3" id="KW-1185">Reference proteome</keyword>
<feature type="compositionally biased region" description="Low complexity" evidence="1">
    <location>
        <begin position="8"/>
        <end position="22"/>
    </location>
</feature>
<name>A0AAV9VAJ9_9PEZI</name>
<feature type="compositionally biased region" description="Polar residues" evidence="1">
    <location>
        <begin position="74"/>
        <end position="87"/>
    </location>
</feature>
<feature type="region of interest" description="Disordered" evidence="1">
    <location>
        <begin position="1"/>
        <end position="87"/>
    </location>
</feature>
<dbReference type="Proteomes" id="UP001375240">
    <property type="component" value="Unassembled WGS sequence"/>
</dbReference>
<protein>
    <recommendedName>
        <fullName evidence="4">Prolactin receptor</fullName>
    </recommendedName>
</protein>